<feature type="domain" description="Lactate/malate dehydrogenase C-terminal" evidence="7">
    <location>
        <begin position="189"/>
        <end position="357"/>
    </location>
</feature>
<dbReference type="Pfam" id="PF02866">
    <property type="entry name" value="Ldh_1_C"/>
    <property type="match status" value="1"/>
</dbReference>
<feature type="compositionally biased region" description="Acidic residues" evidence="5">
    <location>
        <begin position="381"/>
        <end position="390"/>
    </location>
</feature>
<evidence type="ECO:0000259" key="6">
    <source>
        <dbReference type="Pfam" id="PF00056"/>
    </source>
</evidence>
<evidence type="ECO:0008006" key="10">
    <source>
        <dbReference type="Google" id="ProtNLM"/>
    </source>
</evidence>
<keyword evidence="9" id="KW-1185">Reference proteome</keyword>
<feature type="region of interest" description="Disordered" evidence="5">
    <location>
        <begin position="367"/>
        <end position="390"/>
    </location>
</feature>
<keyword evidence="2 3" id="KW-0520">NAD</keyword>
<dbReference type="GO" id="GO:0006089">
    <property type="term" value="P:lactate metabolic process"/>
    <property type="evidence" value="ECO:0007669"/>
    <property type="project" value="TreeGrafter"/>
</dbReference>
<evidence type="ECO:0000313" key="8">
    <source>
        <dbReference type="EMBL" id="KAK0177189.1"/>
    </source>
</evidence>
<reference evidence="8" key="1">
    <citation type="journal article" date="2023" name="bioRxiv">
        <title>Scaffold-level genome assemblies of two parasitoid biocontrol wasps reveal the parthenogenesis mechanism and an associated novel virus.</title>
        <authorList>
            <person name="Inwood S."/>
            <person name="Skelly J."/>
            <person name="Guhlin J."/>
            <person name="Harrop T."/>
            <person name="Goldson S."/>
            <person name="Dearden P."/>
        </authorList>
    </citation>
    <scope>NUCLEOTIDE SEQUENCE</scope>
    <source>
        <strain evidence="8">Irish</strain>
        <tissue evidence="8">Whole body</tissue>
    </source>
</reference>
<evidence type="ECO:0000256" key="2">
    <source>
        <dbReference type="ARBA" id="ARBA00023027"/>
    </source>
</evidence>
<dbReference type="Proteomes" id="UP001168990">
    <property type="component" value="Unassembled WGS sequence"/>
</dbReference>
<proteinExistence type="inferred from homology"/>
<dbReference type="PRINTS" id="PR00086">
    <property type="entry name" value="LLDHDRGNASE"/>
</dbReference>
<evidence type="ECO:0000256" key="5">
    <source>
        <dbReference type="SAM" id="MobiDB-lite"/>
    </source>
</evidence>
<sequence>MEMTEDNNEKKVLKNSVEPAIVPTRRITTTTKNALITTQLSQCDTYPHRVKVSIVGVGNVGMACAMAILMRRMASEVCLIDKNAARAEAEAEDIRHAGVFLGNPLVIGTQDITMVKESAVVIIAVGEPASGEQPNIQHNLEIFRKVIPAIAKFACRAILLITTRPIEIMTYITWKLSNFPSSRVLGTGTLVDTVRLQYHLAQRMGVANTSISCMIIGTQGDTSVPIWSSAHVAGTKLREINPKMGEKNDPERWYEVTNAVNEMESKLSDELGVKGPSCWCLALCTVEIVDAILRNTKVVLPVTTYIHSHSHGSDKDVYMSVPCVLGREGVHHALRQKLTDHEKLKIQACADGIRNVLREYGILEELRDNDNNNNNNNNTNDDNDNDDKVT</sequence>
<dbReference type="Pfam" id="PF00056">
    <property type="entry name" value="Ldh_1_N"/>
    <property type="match status" value="1"/>
</dbReference>
<evidence type="ECO:0000313" key="9">
    <source>
        <dbReference type="Proteomes" id="UP001168990"/>
    </source>
</evidence>
<keyword evidence="1 4" id="KW-0560">Oxidoreductase</keyword>
<dbReference type="Gene3D" id="3.90.110.10">
    <property type="entry name" value="Lactate dehydrogenase/glycoside hydrolase, family 4, C-terminal"/>
    <property type="match status" value="1"/>
</dbReference>
<dbReference type="EMBL" id="JAQQBS010000001">
    <property type="protein sequence ID" value="KAK0177189.1"/>
    <property type="molecule type" value="Genomic_DNA"/>
</dbReference>
<dbReference type="SUPFAM" id="SSF56327">
    <property type="entry name" value="LDH C-terminal domain-like"/>
    <property type="match status" value="1"/>
</dbReference>
<dbReference type="InterPro" id="IPR001236">
    <property type="entry name" value="Lactate/malate_DH_N"/>
</dbReference>
<dbReference type="PANTHER" id="PTHR43128">
    <property type="entry name" value="L-2-HYDROXYCARBOXYLATE DEHYDROGENASE (NAD(P)(+))"/>
    <property type="match status" value="1"/>
</dbReference>
<accession>A0AA39KXA8</accession>
<comment type="similarity">
    <text evidence="4">Belongs to the LDH/MDH superfamily.</text>
</comment>
<evidence type="ECO:0000256" key="4">
    <source>
        <dbReference type="RuleBase" id="RU003369"/>
    </source>
</evidence>
<dbReference type="GO" id="GO:0004459">
    <property type="term" value="F:L-lactate dehydrogenase (NAD+) activity"/>
    <property type="evidence" value="ECO:0007669"/>
    <property type="project" value="TreeGrafter"/>
</dbReference>
<evidence type="ECO:0000256" key="1">
    <source>
        <dbReference type="ARBA" id="ARBA00023002"/>
    </source>
</evidence>
<evidence type="ECO:0000256" key="3">
    <source>
        <dbReference type="PIRSR" id="PIRSR000102-3"/>
    </source>
</evidence>
<protein>
    <recommendedName>
        <fullName evidence="10">L-lactate dehydrogenase</fullName>
    </recommendedName>
</protein>
<dbReference type="InterPro" id="IPR022383">
    <property type="entry name" value="Lactate/malate_DH_C"/>
</dbReference>
<dbReference type="PIRSF" id="PIRSF000102">
    <property type="entry name" value="Lac_mal_DH"/>
    <property type="match status" value="1"/>
</dbReference>
<reference evidence="8" key="2">
    <citation type="submission" date="2023-03" db="EMBL/GenBank/DDBJ databases">
        <authorList>
            <person name="Inwood S.N."/>
            <person name="Skelly J.G."/>
            <person name="Guhlin J."/>
            <person name="Harrop T.W.R."/>
            <person name="Goldson S.G."/>
            <person name="Dearden P.K."/>
        </authorList>
    </citation>
    <scope>NUCLEOTIDE SEQUENCE</scope>
    <source>
        <strain evidence="8">Irish</strain>
        <tissue evidence="8">Whole body</tissue>
    </source>
</reference>
<evidence type="ECO:0000259" key="7">
    <source>
        <dbReference type="Pfam" id="PF02866"/>
    </source>
</evidence>
<feature type="binding site" evidence="3">
    <location>
        <begin position="56"/>
        <end position="61"/>
    </location>
    <ligand>
        <name>NAD(+)</name>
        <dbReference type="ChEBI" id="CHEBI:57540"/>
    </ligand>
</feature>
<dbReference type="Gene3D" id="3.40.50.720">
    <property type="entry name" value="NAD(P)-binding Rossmann-like Domain"/>
    <property type="match status" value="1"/>
</dbReference>
<gene>
    <name evidence="8" type="ORF">PV328_001266</name>
</gene>
<name>A0AA39KXA8_9HYME</name>
<comment type="caution">
    <text evidence="8">The sequence shown here is derived from an EMBL/GenBank/DDBJ whole genome shotgun (WGS) entry which is preliminary data.</text>
</comment>
<dbReference type="InterPro" id="IPR036291">
    <property type="entry name" value="NAD(P)-bd_dom_sf"/>
</dbReference>
<dbReference type="InterPro" id="IPR001557">
    <property type="entry name" value="L-lactate/malate_DH"/>
</dbReference>
<dbReference type="PANTHER" id="PTHR43128:SF16">
    <property type="entry name" value="L-LACTATE DEHYDROGENASE"/>
    <property type="match status" value="1"/>
</dbReference>
<dbReference type="SUPFAM" id="SSF51735">
    <property type="entry name" value="NAD(P)-binding Rossmann-fold domains"/>
    <property type="match status" value="1"/>
</dbReference>
<feature type="binding site" evidence="3">
    <location>
        <position position="81"/>
    </location>
    <ligand>
        <name>NAD(+)</name>
        <dbReference type="ChEBI" id="CHEBI:57540"/>
    </ligand>
</feature>
<dbReference type="AlphaFoldDB" id="A0AA39KXA8"/>
<organism evidence="8 9">
    <name type="scientific">Microctonus aethiopoides</name>
    <dbReference type="NCBI Taxonomy" id="144406"/>
    <lineage>
        <taxon>Eukaryota</taxon>
        <taxon>Metazoa</taxon>
        <taxon>Ecdysozoa</taxon>
        <taxon>Arthropoda</taxon>
        <taxon>Hexapoda</taxon>
        <taxon>Insecta</taxon>
        <taxon>Pterygota</taxon>
        <taxon>Neoptera</taxon>
        <taxon>Endopterygota</taxon>
        <taxon>Hymenoptera</taxon>
        <taxon>Apocrita</taxon>
        <taxon>Ichneumonoidea</taxon>
        <taxon>Braconidae</taxon>
        <taxon>Euphorinae</taxon>
        <taxon>Microctonus</taxon>
    </lineage>
</organism>
<feature type="compositionally biased region" description="Low complexity" evidence="5">
    <location>
        <begin position="371"/>
        <end position="380"/>
    </location>
</feature>
<dbReference type="InterPro" id="IPR015955">
    <property type="entry name" value="Lactate_DH/Glyco_Ohase_4_C"/>
</dbReference>
<feature type="binding site" evidence="3">
    <location>
        <position position="139"/>
    </location>
    <ligand>
        <name>NAD(+)</name>
        <dbReference type="ChEBI" id="CHEBI:57540"/>
    </ligand>
</feature>
<feature type="domain" description="Lactate/malate dehydrogenase N-terminal" evidence="6">
    <location>
        <begin position="50"/>
        <end position="186"/>
    </location>
</feature>